<sequence length="459" mass="54024">MLMLLMIMFHHCYCRWWPQPLFCNWIYLLLIVTKTFIIVDNRTQLLMVESIRILRYFDQHKTIDQNDHHHPHRIVEQIKTLIGSNLTLDCHVQLESNDRLYSLKWYRQYNGSYYEFYSYISNSNAEHQPTIHHKTFPGIRLHLMDGWQINGQIIRLDQVDFDSEGIYRCEVISDEIFQVDRKDINVTILVPPMEAPRIIYPQKQYRFGEIVQLQCIMNPPALSIMKFLSYRIQWYINNVAISPIMNSMKNWTVNVYSYQKINHLNRLKSKSDLSLNESMLSNEMDENKTISDHETTSLLEFIVGDEHRQNVSLKSEPNQNADISKPIIEGLNTEYQIGDLVRVRCWLPANKLTINIRIEWIISEKYKYIPAKMTKEKKRGGYSVELCFRLTNKHLDDQGSFSLKCRSIQKMKIDKINSTQSSTIKNDTEENKTKWPAMSTSFEGAIIPIVVILAVVIFG</sequence>
<proteinExistence type="predicted"/>
<name>A0ABQ8JWC9_DERPT</name>
<reference evidence="2 3" key="1">
    <citation type="journal article" date="2018" name="J. Allergy Clin. Immunol.">
        <title>High-quality assembly of Dermatophagoides pteronyssinus genome and transcriptome reveals a wide range of novel allergens.</title>
        <authorList>
            <person name="Liu X.Y."/>
            <person name="Yang K.Y."/>
            <person name="Wang M.Q."/>
            <person name="Kwok J.S."/>
            <person name="Zeng X."/>
            <person name="Yang Z."/>
            <person name="Xiao X.J."/>
            <person name="Lau C.P."/>
            <person name="Li Y."/>
            <person name="Huang Z.M."/>
            <person name="Ba J.G."/>
            <person name="Yim A.K."/>
            <person name="Ouyang C.Y."/>
            <person name="Ngai S.M."/>
            <person name="Chan T.F."/>
            <person name="Leung E.L."/>
            <person name="Liu L."/>
            <person name="Liu Z.G."/>
            <person name="Tsui S.K."/>
        </authorList>
    </citation>
    <scope>NUCLEOTIDE SEQUENCE [LARGE SCALE GENOMIC DNA]</scope>
    <source>
        <strain evidence="2">Derp</strain>
    </source>
</reference>
<dbReference type="SMART" id="SM00409">
    <property type="entry name" value="IG"/>
    <property type="match status" value="1"/>
</dbReference>
<evidence type="ECO:0000313" key="2">
    <source>
        <dbReference type="EMBL" id="KAH9426780.1"/>
    </source>
</evidence>
<dbReference type="Gene3D" id="2.60.40.10">
    <property type="entry name" value="Immunoglobulins"/>
    <property type="match status" value="1"/>
</dbReference>
<dbReference type="InterPro" id="IPR013783">
    <property type="entry name" value="Ig-like_fold"/>
</dbReference>
<dbReference type="InterPro" id="IPR003599">
    <property type="entry name" value="Ig_sub"/>
</dbReference>
<dbReference type="InterPro" id="IPR013106">
    <property type="entry name" value="Ig_V-set"/>
</dbReference>
<evidence type="ECO:0000313" key="3">
    <source>
        <dbReference type="Proteomes" id="UP000887458"/>
    </source>
</evidence>
<dbReference type="Proteomes" id="UP000887458">
    <property type="component" value="Unassembled WGS sequence"/>
</dbReference>
<dbReference type="Pfam" id="PF07686">
    <property type="entry name" value="V-set"/>
    <property type="match status" value="1"/>
</dbReference>
<gene>
    <name evidence="2" type="ORF">DERP_002880</name>
</gene>
<dbReference type="EMBL" id="NJHN03000008">
    <property type="protein sequence ID" value="KAH9426780.1"/>
    <property type="molecule type" value="Genomic_DNA"/>
</dbReference>
<dbReference type="PROSITE" id="PS50835">
    <property type="entry name" value="IG_LIKE"/>
    <property type="match status" value="1"/>
</dbReference>
<keyword evidence="3" id="KW-1185">Reference proteome</keyword>
<dbReference type="InterPro" id="IPR036179">
    <property type="entry name" value="Ig-like_dom_sf"/>
</dbReference>
<feature type="domain" description="Ig-like" evidence="1">
    <location>
        <begin position="71"/>
        <end position="185"/>
    </location>
</feature>
<dbReference type="PANTHER" id="PTHR21261">
    <property type="entry name" value="BEAT PROTEIN"/>
    <property type="match status" value="1"/>
</dbReference>
<accession>A0ABQ8JWC9</accession>
<dbReference type="InterPro" id="IPR007110">
    <property type="entry name" value="Ig-like_dom"/>
</dbReference>
<dbReference type="PANTHER" id="PTHR21261:SF15">
    <property type="entry name" value="BEATEN PATH IIIA, ISOFORM D-RELATED"/>
    <property type="match status" value="1"/>
</dbReference>
<comment type="caution">
    <text evidence="2">The sequence shown here is derived from an EMBL/GenBank/DDBJ whole genome shotgun (WGS) entry which is preliminary data.</text>
</comment>
<organism evidence="2 3">
    <name type="scientific">Dermatophagoides pteronyssinus</name>
    <name type="common">European house dust mite</name>
    <dbReference type="NCBI Taxonomy" id="6956"/>
    <lineage>
        <taxon>Eukaryota</taxon>
        <taxon>Metazoa</taxon>
        <taxon>Ecdysozoa</taxon>
        <taxon>Arthropoda</taxon>
        <taxon>Chelicerata</taxon>
        <taxon>Arachnida</taxon>
        <taxon>Acari</taxon>
        <taxon>Acariformes</taxon>
        <taxon>Sarcoptiformes</taxon>
        <taxon>Astigmata</taxon>
        <taxon>Psoroptidia</taxon>
        <taxon>Analgoidea</taxon>
        <taxon>Pyroglyphidae</taxon>
        <taxon>Dermatophagoidinae</taxon>
        <taxon>Dermatophagoides</taxon>
    </lineage>
</organism>
<evidence type="ECO:0000259" key="1">
    <source>
        <dbReference type="PROSITE" id="PS50835"/>
    </source>
</evidence>
<dbReference type="SUPFAM" id="SSF48726">
    <property type="entry name" value="Immunoglobulin"/>
    <property type="match status" value="1"/>
</dbReference>
<reference evidence="2 3" key="2">
    <citation type="journal article" date="2022" name="Mol. Biol. Evol.">
        <title>Comparative Genomics Reveals Insights into the Divergent Evolution of Astigmatic Mites and Household Pest Adaptations.</title>
        <authorList>
            <person name="Xiong Q."/>
            <person name="Wan A.T."/>
            <person name="Liu X."/>
            <person name="Fung C.S."/>
            <person name="Xiao X."/>
            <person name="Malainual N."/>
            <person name="Hou J."/>
            <person name="Wang L."/>
            <person name="Wang M."/>
            <person name="Yang K.Y."/>
            <person name="Cui Y."/>
            <person name="Leung E.L."/>
            <person name="Nong W."/>
            <person name="Shin S.K."/>
            <person name="Au S.W."/>
            <person name="Jeong K.Y."/>
            <person name="Chew F.T."/>
            <person name="Hui J.H."/>
            <person name="Leung T.F."/>
            <person name="Tungtrongchitr A."/>
            <person name="Zhong N."/>
            <person name="Liu Z."/>
            <person name="Tsui S.K."/>
        </authorList>
    </citation>
    <scope>NUCLEOTIDE SEQUENCE [LARGE SCALE GENOMIC DNA]</scope>
    <source>
        <strain evidence="2">Derp</strain>
    </source>
</reference>
<protein>
    <recommendedName>
        <fullName evidence="1">Ig-like domain-containing protein</fullName>
    </recommendedName>
</protein>